<dbReference type="SUPFAM" id="SSF54928">
    <property type="entry name" value="RNA-binding domain, RBD"/>
    <property type="match status" value="1"/>
</dbReference>
<keyword evidence="1" id="KW-0677">Repeat</keyword>
<organism evidence="5 6">
    <name type="scientific">Myotis davidii</name>
    <name type="common">David's myotis</name>
    <dbReference type="NCBI Taxonomy" id="225400"/>
    <lineage>
        <taxon>Eukaryota</taxon>
        <taxon>Metazoa</taxon>
        <taxon>Chordata</taxon>
        <taxon>Craniata</taxon>
        <taxon>Vertebrata</taxon>
        <taxon>Euteleostomi</taxon>
        <taxon>Mammalia</taxon>
        <taxon>Eutheria</taxon>
        <taxon>Laurasiatheria</taxon>
        <taxon>Chiroptera</taxon>
        <taxon>Yangochiroptera</taxon>
        <taxon>Vespertilionidae</taxon>
        <taxon>Myotis</taxon>
    </lineage>
</organism>
<gene>
    <name evidence="5" type="ORF">MDA_GLEAN10000910</name>
</gene>
<proteinExistence type="predicted"/>
<dbReference type="InterPro" id="IPR035979">
    <property type="entry name" value="RBD_domain_sf"/>
</dbReference>
<dbReference type="Gene3D" id="3.30.70.330">
    <property type="match status" value="1"/>
</dbReference>
<evidence type="ECO:0000313" key="5">
    <source>
        <dbReference type="EMBL" id="ELK24806.1"/>
    </source>
</evidence>
<dbReference type="PANTHER" id="PTHR24012">
    <property type="entry name" value="RNA BINDING PROTEIN"/>
    <property type="match status" value="1"/>
</dbReference>
<protein>
    <submittedName>
        <fullName evidence="5">Polyadenylate-binding protein 4</fullName>
    </submittedName>
</protein>
<evidence type="ECO:0000259" key="4">
    <source>
        <dbReference type="PROSITE" id="PS50102"/>
    </source>
</evidence>
<dbReference type="AlphaFoldDB" id="L5LFY0"/>
<keyword evidence="6" id="KW-1185">Reference proteome</keyword>
<dbReference type="FunFam" id="3.30.70.330:FF:000021">
    <property type="entry name" value="Polyadenylate-binding protein"/>
    <property type="match status" value="1"/>
</dbReference>
<evidence type="ECO:0000313" key="6">
    <source>
        <dbReference type="Proteomes" id="UP000010556"/>
    </source>
</evidence>
<evidence type="ECO:0000256" key="2">
    <source>
        <dbReference type="ARBA" id="ARBA00022884"/>
    </source>
</evidence>
<dbReference type="Proteomes" id="UP000010556">
    <property type="component" value="Unassembled WGS sequence"/>
</dbReference>
<sequence length="179" mass="20382">MNTAASSYPMASLYVADLHWDVTDAMLYEQFSPARPVLSIWVCHNKIISHSLGYAYINFQQPADAERALDTMNFDVIKGKPIHIMWSQRDPSVRKSAVGNIFIKKLDKSIDNKALYDTFLRLETFCPVKCLFFLLIVLLLLEGRPALPIFTAARLAARLLQPQTKEIKSSFTRKEGTRD</sequence>
<evidence type="ECO:0000256" key="1">
    <source>
        <dbReference type="ARBA" id="ARBA00022737"/>
    </source>
</evidence>
<dbReference type="GO" id="GO:0003723">
    <property type="term" value="F:RNA binding"/>
    <property type="evidence" value="ECO:0007669"/>
    <property type="project" value="UniProtKB-UniRule"/>
</dbReference>
<dbReference type="EMBL" id="KB112461">
    <property type="protein sequence ID" value="ELK24806.1"/>
    <property type="molecule type" value="Genomic_DNA"/>
</dbReference>
<dbReference type="InterPro" id="IPR034364">
    <property type="entry name" value="PABP_RRM1"/>
</dbReference>
<dbReference type="Pfam" id="PF00076">
    <property type="entry name" value="RRM_1"/>
    <property type="match status" value="1"/>
</dbReference>
<dbReference type="PROSITE" id="PS50102">
    <property type="entry name" value="RRM"/>
    <property type="match status" value="1"/>
</dbReference>
<feature type="domain" description="RRM" evidence="4">
    <location>
        <begin position="11"/>
        <end position="89"/>
    </location>
</feature>
<dbReference type="SMART" id="SM00360">
    <property type="entry name" value="RRM"/>
    <property type="match status" value="1"/>
</dbReference>
<reference evidence="6" key="1">
    <citation type="journal article" date="2013" name="Science">
        <title>Comparative analysis of bat genomes provides insight into the evolution of flight and immunity.</title>
        <authorList>
            <person name="Zhang G."/>
            <person name="Cowled C."/>
            <person name="Shi Z."/>
            <person name="Huang Z."/>
            <person name="Bishop-Lilly K.A."/>
            <person name="Fang X."/>
            <person name="Wynne J.W."/>
            <person name="Xiong Z."/>
            <person name="Baker M.L."/>
            <person name="Zhao W."/>
            <person name="Tachedjian M."/>
            <person name="Zhu Y."/>
            <person name="Zhou P."/>
            <person name="Jiang X."/>
            <person name="Ng J."/>
            <person name="Yang L."/>
            <person name="Wu L."/>
            <person name="Xiao J."/>
            <person name="Feng Y."/>
            <person name="Chen Y."/>
            <person name="Sun X."/>
            <person name="Zhang Y."/>
            <person name="Marsh G.A."/>
            <person name="Crameri G."/>
            <person name="Broder C.C."/>
            <person name="Frey K.G."/>
            <person name="Wang L.F."/>
            <person name="Wang J."/>
        </authorList>
    </citation>
    <scope>NUCLEOTIDE SEQUENCE [LARGE SCALE GENOMIC DNA]</scope>
</reference>
<evidence type="ECO:0000256" key="3">
    <source>
        <dbReference type="PROSITE-ProRule" id="PRU00176"/>
    </source>
</evidence>
<dbReference type="InterPro" id="IPR012677">
    <property type="entry name" value="Nucleotide-bd_a/b_plait_sf"/>
</dbReference>
<name>L5LFY0_MYODS</name>
<keyword evidence="2 3" id="KW-0694">RNA-binding</keyword>
<dbReference type="CDD" id="cd12378">
    <property type="entry name" value="RRM1_I_PABPs"/>
    <property type="match status" value="1"/>
</dbReference>
<dbReference type="InterPro" id="IPR000504">
    <property type="entry name" value="RRM_dom"/>
</dbReference>
<accession>L5LFY0</accession>